<dbReference type="Proteomes" id="UP001176941">
    <property type="component" value="Chromosome 29"/>
</dbReference>
<protein>
    <recommendedName>
        <fullName evidence="4">Secreted protein</fullName>
    </recommendedName>
</protein>
<keyword evidence="1" id="KW-0732">Signal</keyword>
<accession>A0ABN8ZBD9</accession>
<evidence type="ECO:0000256" key="1">
    <source>
        <dbReference type="SAM" id="SignalP"/>
    </source>
</evidence>
<gene>
    <name evidence="2" type="ORF">MRATA1EN1_LOCUS18191</name>
</gene>
<reference evidence="2" key="1">
    <citation type="submission" date="2023-04" db="EMBL/GenBank/DDBJ databases">
        <authorList>
            <consortium name="ELIXIR-Norway"/>
        </authorList>
    </citation>
    <scope>NUCLEOTIDE SEQUENCE [LARGE SCALE GENOMIC DNA]</scope>
</reference>
<sequence length="100" mass="11644">MTWIIWLRKLLMMMWLPVVCLPGFQEPRTTGFKIIFCGVTSQQRRLICLPSGFPEDHNHAAVEIVLQVCIIEDQKNQPGSFILSRWPRMRRNEESNGKSS</sequence>
<evidence type="ECO:0000313" key="3">
    <source>
        <dbReference type="Proteomes" id="UP001176941"/>
    </source>
</evidence>
<dbReference type="EMBL" id="OX459965">
    <property type="protein sequence ID" value="CAI9169229.1"/>
    <property type="molecule type" value="Genomic_DNA"/>
</dbReference>
<organism evidence="2 3">
    <name type="scientific">Rangifer tarandus platyrhynchus</name>
    <name type="common">Svalbard reindeer</name>
    <dbReference type="NCBI Taxonomy" id="3082113"/>
    <lineage>
        <taxon>Eukaryota</taxon>
        <taxon>Metazoa</taxon>
        <taxon>Chordata</taxon>
        <taxon>Craniata</taxon>
        <taxon>Vertebrata</taxon>
        <taxon>Euteleostomi</taxon>
        <taxon>Mammalia</taxon>
        <taxon>Eutheria</taxon>
        <taxon>Laurasiatheria</taxon>
        <taxon>Artiodactyla</taxon>
        <taxon>Ruminantia</taxon>
        <taxon>Pecora</taxon>
        <taxon>Cervidae</taxon>
        <taxon>Odocoileinae</taxon>
        <taxon>Rangifer</taxon>
    </lineage>
</organism>
<feature type="signal peptide" evidence="1">
    <location>
        <begin position="1"/>
        <end position="20"/>
    </location>
</feature>
<keyword evidence="3" id="KW-1185">Reference proteome</keyword>
<proteinExistence type="predicted"/>
<feature type="chain" id="PRO_5047238866" description="Secreted protein" evidence="1">
    <location>
        <begin position="21"/>
        <end position="100"/>
    </location>
</feature>
<evidence type="ECO:0000313" key="2">
    <source>
        <dbReference type="EMBL" id="CAI9169229.1"/>
    </source>
</evidence>
<evidence type="ECO:0008006" key="4">
    <source>
        <dbReference type="Google" id="ProtNLM"/>
    </source>
</evidence>
<name>A0ABN8ZBD9_RANTA</name>